<organism evidence="1 2">
    <name type="scientific">Microlunatus endophyticus</name>
    <dbReference type="NCBI Taxonomy" id="1716077"/>
    <lineage>
        <taxon>Bacteria</taxon>
        <taxon>Bacillati</taxon>
        <taxon>Actinomycetota</taxon>
        <taxon>Actinomycetes</taxon>
        <taxon>Propionibacteriales</taxon>
        <taxon>Propionibacteriaceae</taxon>
        <taxon>Microlunatus</taxon>
    </lineage>
</organism>
<proteinExistence type="predicted"/>
<gene>
    <name evidence="1" type="ORF">GCM10011575_08730</name>
</gene>
<accession>A0A917S3W9</accession>
<reference evidence="1" key="2">
    <citation type="submission" date="2020-09" db="EMBL/GenBank/DDBJ databases">
        <authorList>
            <person name="Sun Q."/>
            <person name="Zhou Y."/>
        </authorList>
    </citation>
    <scope>NUCLEOTIDE SEQUENCE</scope>
    <source>
        <strain evidence="1">CGMCC 4.7306</strain>
    </source>
</reference>
<dbReference type="AlphaFoldDB" id="A0A917S3W9"/>
<name>A0A917S3W9_9ACTN</name>
<evidence type="ECO:0000313" key="1">
    <source>
        <dbReference type="EMBL" id="GGL52623.1"/>
    </source>
</evidence>
<keyword evidence="2" id="KW-1185">Reference proteome</keyword>
<evidence type="ECO:0000313" key="2">
    <source>
        <dbReference type="Proteomes" id="UP000613840"/>
    </source>
</evidence>
<reference evidence="1" key="1">
    <citation type="journal article" date="2014" name="Int. J. Syst. Evol. Microbiol.">
        <title>Complete genome sequence of Corynebacterium casei LMG S-19264T (=DSM 44701T), isolated from a smear-ripened cheese.</title>
        <authorList>
            <consortium name="US DOE Joint Genome Institute (JGI-PGF)"/>
            <person name="Walter F."/>
            <person name="Albersmeier A."/>
            <person name="Kalinowski J."/>
            <person name="Ruckert C."/>
        </authorList>
    </citation>
    <scope>NUCLEOTIDE SEQUENCE</scope>
    <source>
        <strain evidence="1">CGMCC 4.7306</strain>
    </source>
</reference>
<dbReference type="RefSeq" id="WP_188893965.1">
    <property type="nucleotide sequence ID" value="NZ_BMMZ01000002.1"/>
</dbReference>
<dbReference type="EMBL" id="BMMZ01000002">
    <property type="protein sequence ID" value="GGL52623.1"/>
    <property type="molecule type" value="Genomic_DNA"/>
</dbReference>
<dbReference type="Proteomes" id="UP000613840">
    <property type="component" value="Unassembled WGS sequence"/>
</dbReference>
<protein>
    <submittedName>
        <fullName evidence="1">Uncharacterized protein</fullName>
    </submittedName>
</protein>
<sequence>MTSERTERPRFTGVNTFGEKLGRYEFRYPSDWIVDDLEDDRDGVIMRPVEEDQDTYFAVWVNDLEVAVVAEDLPDLREGFEAGLEQLNARDIEKADDQNYNNIVKLERTFTFEQDGALRKRRVWALYADRWQYLVVFQGSSVEEYHYWLPMGNYCFTAFKLPQALWFATDPALSGAPEQKG</sequence>
<comment type="caution">
    <text evidence="1">The sequence shown here is derived from an EMBL/GenBank/DDBJ whole genome shotgun (WGS) entry which is preliminary data.</text>
</comment>